<proteinExistence type="predicted"/>
<protein>
    <submittedName>
        <fullName evidence="2">Cation diffusion facilitator CzcD-associated flavoprotein CzcO</fullName>
    </submittedName>
</protein>
<keyword evidence="1" id="KW-0560">Oxidoreductase</keyword>
<evidence type="ECO:0000313" key="3">
    <source>
        <dbReference type="Proteomes" id="UP001549204"/>
    </source>
</evidence>
<dbReference type="PANTHER" id="PTHR43539">
    <property type="entry name" value="FLAVIN-BINDING MONOOXYGENASE-LIKE PROTEIN (AFU_ORTHOLOGUE AFUA_4G09220)"/>
    <property type="match status" value="1"/>
</dbReference>
<organism evidence="2 3">
    <name type="scientific">Mesorhizobium robiniae</name>
    <dbReference type="NCBI Taxonomy" id="559315"/>
    <lineage>
        <taxon>Bacteria</taxon>
        <taxon>Pseudomonadati</taxon>
        <taxon>Pseudomonadota</taxon>
        <taxon>Alphaproteobacteria</taxon>
        <taxon>Hyphomicrobiales</taxon>
        <taxon>Phyllobacteriaceae</taxon>
        <taxon>Mesorhizobium</taxon>
    </lineage>
</organism>
<dbReference type="Proteomes" id="UP001549204">
    <property type="component" value="Unassembled WGS sequence"/>
</dbReference>
<reference evidence="2 3" key="1">
    <citation type="submission" date="2024-06" db="EMBL/GenBank/DDBJ databases">
        <title>Genomic Encyclopedia of Type Strains, Phase IV (KMG-IV): sequencing the most valuable type-strain genomes for metagenomic binning, comparative biology and taxonomic classification.</title>
        <authorList>
            <person name="Goeker M."/>
        </authorList>
    </citation>
    <scope>NUCLEOTIDE SEQUENCE [LARGE SCALE GENOMIC DNA]</scope>
    <source>
        <strain evidence="2 3">DSM 100022</strain>
    </source>
</reference>
<name>A0ABV2GYD3_9HYPH</name>
<accession>A0ABV2GYD3</accession>
<dbReference type="Gene3D" id="3.50.50.60">
    <property type="entry name" value="FAD/NAD(P)-binding domain"/>
    <property type="match status" value="1"/>
</dbReference>
<keyword evidence="3" id="KW-1185">Reference proteome</keyword>
<dbReference type="PRINTS" id="PR00469">
    <property type="entry name" value="PNDRDTASEII"/>
</dbReference>
<gene>
    <name evidence="2" type="ORF">ABID19_006371</name>
</gene>
<evidence type="ECO:0000256" key="1">
    <source>
        <dbReference type="ARBA" id="ARBA00023002"/>
    </source>
</evidence>
<dbReference type="PRINTS" id="PR00368">
    <property type="entry name" value="FADPNR"/>
</dbReference>
<sequence length="436" mass="46273">MPRRIAIDSLRHMGPDSGKVLPNAGKRPNVAPITDMAAVAAIGTGMEADVTELRGQTGQESIFHGAIVVGAGAAGLAAAHALIKAGVPTFVLEKESRLAEPWYRRHERLHLNSHRDLSTLPGVGYPAGTPAFPHKTAVIRHLNDFSQAHGLPIRLGVAVEEIRFNGDHWTVETSAGPLLARHVVIATGRDRQPFIPQWKGTKNFAGRIVHSADFGKAEDYAGKKVLVVGAGNSGFDVLNHLTGANAASVWLSARNGPSLLPKRIGKIAVHRVSPLLARLPFWLADAVMAATQRLVFGDLTKFGLPPAPSGGASRLTADYTAIATDDGAVSAIKAGKVVVLPQVREFTRDGVFLDNGNLIAPDIVIAATGYRTGLERMVGKLGVLDGKGVPLFNGGETDPKLPGLWFTGMRPSIRGCFANARIQAKAIAQQIVRQGR</sequence>
<comment type="caution">
    <text evidence="2">The sequence shown here is derived from an EMBL/GenBank/DDBJ whole genome shotgun (WGS) entry which is preliminary data.</text>
</comment>
<dbReference type="EMBL" id="JBEPMC010000017">
    <property type="protein sequence ID" value="MET3583306.1"/>
    <property type="molecule type" value="Genomic_DNA"/>
</dbReference>
<dbReference type="InterPro" id="IPR036188">
    <property type="entry name" value="FAD/NAD-bd_sf"/>
</dbReference>
<dbReference type="PANTHER" id="PTHR43539:SF78">
    <property type="entry name" value="FLAVIN-CONTAINING MONOOXYGENASE"/>
    <property type="match status" value="1"/>
</dbReference>
<evidence type="ECO:0000313" key="2">
    <source>
        <dbReference type="EMBL" id="MET3583306.1"/>
    </source>
</evidence>
<dbReference type="InterPro" id="IPR050982">
    <property type="entry name" value="Auxin_biosynth/cation_transpt"/>
</dbReference>
<dbReference type="Pfam" id="PF13738">
    <property type="entry name" value="Pyr_redox_3"/>
    <property type="match status" value="1"/>
</dbReference>
<dbReference type="SUPFAM" id="SSF51905">
    <property type="entry name" value="FAD/NAD(P)-binding domain"/>
    <property type="match status" value="2"/>
</dbReference>